<dbReference type="Gene3D" id="1.25.40.10">
    <property type="entry name" value="Tetratricopeptide repeat domain"/>
    <property type="match status" value="1"/>
</dbReference>
<reference evidence="3" key="1">
    <citation type="journal article" date="2019" name="Int. J. Syst. Evol. Microbiol.">
        <title>The Global Catalogue of Microorganisms (GCM) 10K type strain sequencing project: providing services to taxonomists for standard genome sequencing and annotation.</title>
        <authorList>
            <consortium name="The Broad Institute Genomics Platform"/>
            <consortium name="The Broad Institute Genome Sequencing Center for Infectious Disease"/>
            <person name="Wu L."/>
            <person name="Ma J."/>
        </authorList>
    </citation>
    <scope>NUCLEOTIDE SEQUENCE [LARGE SCALE GENOMIC DNA]</scope>
    <source>
        <strain evidence="3">CCM 8897</strain>
    </source>
</reference>
<dbReference type="Pfam" id="PF21259">
    <property type="entry name" value="Rgg_C"/>
    <property type="match status" value="1"/>
</dbReference>
<protein>
    <submittedName>
        <fullName evidence="2">Rgg/GadR/MutR family transcriptional regulator</fullName>
    </submittedName>
</protein>
<dbReference type="PANTHER" id="PTHR37038">
    <property type="entry name" value="TRANSCRIPTIONAL REGULATOR-RELATED"/>
    <property type="match status" value="1"/>
</dbReference>
<dbReference type="Proteomes" id="UP001596310">
    <property type="component" value="Unassembled WGS sequence"/>
</dbReference>
<dbReference type="RefSeq" id="WP_125601273.1">
    <property type="nucleotide sequence ID" value="NZ_JBHSSM010000018.1"/>
</dbReference>
<dbReference type="EMBL" id="JBHSSM010000018">
    <property type="protein sequence ID" value="MFC6315653.1"/>
    <property type="molecule type" value="Genomic_DNA"/>
</dbReference>
<keyword evidence="3" id="KW-1185">Reference proteome</keyword>
<comment type="caution">
    <text evidence="2">The sequence shown here is derived from an EMBL/GenBank/DDBJ whole genome shotgun (WGS) entry which is preliminary data.</text>
</comment>
<evidence type="ECO:0000313" key="2">
    <source>
        <dbReference type="EMBL" id="MFC6315653.1"/>
    </source>
</evidence>
<accession>A0ABW1UQU7</accession>
<evidence type="ECO:0000259" key="1">
    <source>
        <dbReference type="PROSITE" id="PS50943"/>
    </source>
</evidence>
<dbReference type="InterPro" id="IPR010982">
    <property type="entry name" value="Lambda_DNA-bd_dom_sf"/>
</dbReference>
<dbReference type="InterPro" id="IPR011990">
    <property type="entry name" value="TPR-like_helical_dom_sf"/>
</dbReference>
<name>A0ABW1UQU7_9LACO</name>
<dbReference type="InterPro" id="IPR053163">
    <property type="entry name" value="HTH-type_regulator_Rgg"/>
</dbReference>
<gene>
    <name evidence="2" type="ORF">ACFQHW_08775</name>
</gene>
<dbReference type="SMART" id="SM00530">
    <property type="entry name" value="HTH_XRE"/>
    <property type="match status" value="1"/>
</dbReference>
<dbReference type="SUPFAM" id="SSF47413">
    <property type="entry name" value="lambda repressor-like DNA-binding domains"/>
    <property type="match status" value="1"/>
</dbReference>
<dbReference type="InterPro" id="IPR010057">
    <property type="entry name" value="Transcription_activator_Rgg_C"/>
</dbReference>
<dbReference type="InterPro" id="IPR001387">
    <property type="entry name" value="Cro/C1-type_HTH"/>
</dbReference>
<organism evidence="2 3">
    <name type="scientific">Lapidilactobacillus achengensis</name>
    <dbReference type="NCBI Taxonomy" id="2486000"/>
    <lineage>
        <taxon>Bacteria</taxon>
        <taxon>Bacillati</taxon>
        <taxon>Bacillota</taxon>
        <taxon>Bacilli</taxon>
        <taxon>Lactobacillales</taxon>
        <taxon>Lactobacillaceae</taxon>
        <taxon>Lapidilactobacillus</taxon>
    </lineage>
</organism>
<dbReference type="PROSITE" id="PS50943">
    <property type="entry name" value="HTH_CROC1"/>
    <property type="match status" value="1"/>
</dbReference>
<sequence>MNHSSLIRQPRIERGLSQERLSIGISKRSTLASFEKQGTRISYAILIQYLERMNITLEEYQFLLDHTKVSEKREISAIFYHKSSQSFDENFSVFLNQKYRETADNYYLILKAEYLLIMSKKEGCNLASFTESKQIIQSYLDMISTWGRFELSIFINTMYCFDDDYILLHFKRSIQKMKGYLDNLYYSRDILAFLINGVTLGYERKSKALFDVFQPQLHFLATELKNVEANLIWKVFNFLTTDERYSRQRRDELVAVLDYLGKERLINYLETNLESSSDADL</sequence>
<evidence type="ECO:0000313" key="3">
    <source>
        <dbReference type="Proteomes" id="UP001596310"/>
    </source>
</evidence>
<dbReference type="CDD" id="cd00093">
    <property type="entry name" value="HTH_XRE"/>
    <property type="match status" value="1"/>
</dbReference>
<feature type="domain" description="HTH cro/C1-type" evidence="1">
    <location>
        <begin position="7"/>
        <end position="60"/>
    </location>
</feature>
<proteinExistence type="predicted"/>